<dbReference type="OrthoDB" id="9764953at2"/>
<dbReference type="PROSITE" id="PS51257">
    <property type="entry name" value="PROKAR_LIPOPROTEIN"/>
    <property type="match status" value="1"/>
</dbReference>
<organism evidence="2 3">
    <name type="scientific">Reichenbachiella faecimaris</name>
    <dbReference type="NCBI Taxonomy" id="692418"/>
    <lineage>
        <taxon>Bacteria</taxon>
        <taxon>Pseudomonadati</taxon>
        <taxon>Bacteroidota</taxon>
        <taxon>Cytophagia</taxon>
        <taxon>Cytophagales</taxon>
        <taxon>Reichenbachiellaceae</taxon>
        <taxon>Reichenbachiella</taxon>
    </lineage>
</organism>
<evidence type="ECO:0000256" key="1">
    <source>
        <dbReference type="SAM" id="SignalP"/>
    </source>
</evidence>
<protein>
    <recommendedName>
        <fullName evidence="4">Alpha/beta hydrolase family protein</fullName>
    </recommendedName>
</protein>
<evidence type="ECO:0000313" key="3">
    <source>
        <dbReference type="Proteomes" id="UP000192472"/>
    </source>
</evidence>
<accession>A0A1W2GN48</accession>
<sequence>MKKILSALSMLVIGCSALAQSELITTKTESGKTVEFILHLPGSYDAGKDYPVVVGPSELESLEGSYYWKDFKSNESWILIDAPIYLGVGQIEALIAIRKYLKDNYSLEGGKFHAVCFSANSSPVFKLVMAAPELFHSVTGMPASVSASDTNFKRLEEVKVQLLVGADDGYWVRSSKSLQSKLKSLGIDSRLEIFPGIGHFLLNIRGQPLLDRLDKLRP</sequence>
<dbReference type="EMBL" id="FWYF01000004">
    <property type="protein sequence ID" value="SMD38093.1"/>
    <property type="molecule type" value="Genomic_DNA"/>
</dbReference>
<keyword evidence="3" id="KW-1185">Reference proteome</keyword>
<feature type="signal peptide" evidence="1">
    <location>
        <begin position="1"/>
        <end position="19"/>
    </location>
</feature>
<name>A0A1W2GN48_REIFA</name>
<evidence type="ECO:0008006" key="4">
    <source>
        <dbReference type="Google" id="ProtNLM"/>
    </source>
</evidence>
<dbReference type="Proteomes" id="UP000192472">
    <property type="component" value="Unassembled WGS sequence"/>
</dbReference>
<feature type="chain" id="PRO_5012529223" description="Alpha/beta hydrolase family protein" evidence="1">
    <location>
        <begin position="20"/>
        <end position="218"/>
    </location>
</feature>
<dbReference type="AlphaFoldDB" id="A0A1W2GN48"/>
<gene>
    <name evidence="2" type="ORF">SAMN04488029_3628</name>
</gene>
<reference evidence="2 3" key="1">
    <citation type="submission" date="2017-04" db="EMBL/GenBank/DDBJ databases">
        <authorList>
            <person name="Afonso C.L."/>
            <person name="Miller P.J."/>
            <person name="Scott M.A."/>
            <person name="Spackman E."/>
            <person name="Goraichik I."/>
            <person name="Dimitrov K.M."/>
            <person name="Suarez D.L."/>
            <person name="Swayne D.E."/>
        </authorList>
    </citation>
    <scope>NUCLEOTIDE SEQUENCE [LARGE SCALE GENOMIC DNA]</scope>
    <source>
        <strain evidence="2 3">DSM 26133</strain>
    </source>
</reference>
<evidence type="ECO:0000313" key="2">
    <source>
        <dbReference type="EMBL" id="SMD38093.1"/>
    </source>
</evidence>
<dbReference type="RefSeq" id="WP_084374251.1">
    <property type="nucleotide sequence ID" value="NZ_FWYF01000004.1"/>
</dbReference>
<keyword evidence="1" id="KW-0732">Signal</keyword>
<dbReference type="Gene3D" id="3.40.50.1820">
    <property type="entry name" value="alpha/beta hydrolase"/>
    <property type="match status" value="1"/>
</dbReference>
<dbReference type="SUPFAM" id="SSF53474">
    <property type="entry name" value="alpha/beta-Hydrolases"/>
    <property type="match status" value="1"/>
</dbReference>
<dbReference type="InterPro" id="IPR029058">
    <property type="entry name" value="AB_hydrolase_fold"/>
</dbReference>
<proteinExistence type="predicted"/>
<dbReference type="STRING" id="692418.SAMN04488029_3628"/>